<dbReference type="AlphaFoldDB" id="A0A1L3LVJ9"/>
<evidence type="ECO:0000256" key="5">
    <source>
        <dbReference type="ARBA" id="ARBA00022989"/>
    </source>
</evidence>
<gene>
    <name evidence="9" type="ORF">SAMCFNEI73_pC0406</name>
</gene>
<evidence type="ECO:0000256" key="7">
    <source>
        <dbReference type="RuleBase" id="RU363032"/>
    </source>
</evidence>
<feature type="transmembrane region" description="Helical" evidence="7">
    <location>
        <begin position="450"/>
        <end position="467"/>
    </location>
</feature>
<dbReference type="Pfam" id="PF00528">
    <property type="entry name" value="BPD_transp_1"/>
    <property type="match status" value="2"/>
</dbReference>
<dbReference type="Gene3D" id="1.10.3720.10">
    <property type="entry name" value="MetI-like"/>
    <property type="match status" value="2"/>
</dbReference>
<evidence type="ECO:0000259" key="8">
    <source>
        <dbReference type="PROSITE" id="PS50928"/>
    </source>
</evidence>
<accession>A0A1L3LVJ9</accession>
<feature type="transmembrane region" description="Helical" evidence="7">
    <location>
        <begin position="113"/>
        <end position="131"/>
    </location>
</feature>
<dbReference type="GO" id="GO:0043190">
    <property type="term" value="C:ATP-binding cassette (ABC) transporter complex"/>
    <property type="evidence" value="ECO:0007669"/>
    <property type="project" value="TreeGrafter"/>
</dbReference>
<dbReference type="GO" id="GO:0015226">
    <property type="term" value="F:carnitine transmembrane transporter activity"/>
    <property type="evidence" value="ECO:0007669"/>
    <property type="project" value="TreeGrafter"/>
</dbReference>
<evidence type="ECO:0000256" key="6">
    <source>
        <dbReference type="ARBA" id="ARBA00023136"/>
    </source>
</evidence>
<evidence type="ECO:0000313" key="10">
    <source>
        <dbReference type="Proteomes" id="UP000182306"/>
    </source>
</evidence>
<keyword evidence="2 7" id="KW-0813">Transport</keyword>
<comment type="similarity">
    <text evidence="7">Belongs to the binding-protein-dependent transport system permease family.</text>
</comment>
<dbReference type="PANTHER" id="PTHR47737">
    <property type="entry name" value="GLYCINE BETAINE/PROLINE BETAINE TRANSPORT SYSTEM PERMEASE PROTEIN PROW"/>
    <property type="match status" value="1"/>
</dbReference>
<name>A0A1L3LVJ9_9HYPH</name>
<evidence type="ECO:0000256" key="2">
    <source>
        <dbReference type="ARBA" id="ARBA00022448"/>
    </source>
</evidence>
<dbReference type="SUPFAM" id="SSF161098">
    <property type="entry name" value="MetI-like"/>
    <property type="match status" value="2"/>
</dbReference>
<feature type="transmembrane region" description="Helical" evidence="7">
    <location>
        <begin position="138"/>
        <end position="156"/>
    </location>
</feature>
<dbReference type="PANTHER" id="PTHR47737:SF1">
    <property type="entry name" value="GLYCINE BETAINE_PROLINE BETAINE TRANSPORT SYSTEM PERMEASE PROTEIN PROW"/>
    <property type="match status" value="1"/>
</dbReference>
<keyword evidence="3" id="KW-1003">Cell membrane</keyword>
<feature type="domain" description="ABC transmembrane type-1" evidence="8">
    <location>
        <begin position="154"/>
        <end position="337"/>
    </location>
</feature>
<dbReference type="FunFam" id="1.10.3720.10:FF:000001">
    <property type="entry name" value="Glycine betaine ABC transporter, permease"/>
    <property type="match status" value="1"/>
</dbReference>
<keyword evidence="10" id="KW-1185">Reference proteome</keyword>
<feature type="transmembrane region" description="Helical" evidence="7">
    <location>
        <begin position="473"/>
        <end position="495"/>
    </location>
</feature>
<feature type="transmembrane region" description="Helical" evidence="7">
    <location>
        <begin position="162"/>
        <end position="184"/>
    </location>
</feature>
<dbReference type="GO" id="GO:0005275">
    <property type="term" value="F:amine transmembrane transporter activity"/>
    <property type="evidence" value="ECO:0007669"/>
    <property type="project" value="TreeGrafter"/>
</dbReference>
<feature type="transmembrane region" description="Helical" evidence="7">
    <location>
        <begin position="357"/>
        <end position="378"/>
    </location>
</feature>
<dbReference type="InterPro" id="IPR035906">
    <property type="entry name" value="MetI-like_sf"/>
</dbReference>
<evidence type="ECO:0000256" key="4">
    <source>
        <dbReference type="ARBA" id="ARBA00022692"/>
    </source>
</evidence>
<keyword evidence="9" id="KW-0614">Plasmid</keyword>
<sequence length="665" mass="70481">MPEDEMADILARPDGVAAWRRNWAHAVLPLAILAATLFIQGPLAHLPDWAVVPLADWVGGGLNWFAREATIGGVKVADITRALATAAEMPIDWLKVLLAEGWVTGAGFNKMHIAPPLSWLGVILATSLLALRLSGRGLALLTLLAGAYLVFFGLWLSAMTTLASVVLCVITALALGLAMGIWAYRSPGAEAVLRAVMNIMQTVPVFSYLLPTLLLFGYGPSAALFATVVYALPPMVHATVLALRSVPAETLELARMTGCSRAQTLLKVELPVATPRLAIGLNQVVMMTLNMVIIASMIGAGGLGYDVLRALRRLDFGAGFEAGMGIVALAVVLDRLTQVAAHNQSTGRRGLWKRRDTAIAVLLLLVPTAASLAVPAFATWPDGWTLTTAPFWNGAVSFINQNFYGPLEAIRTATLLGVMNPFRDLLLAAPWSAVVLLVALAGYALGGLRTAFSVALLMLFIVVTGYWEAAMSSVYLTVLSVALALAIGLPFGIWVSAHPRLHQPVQLVLDTLQTLPTLVYLLPAVMLFRNGDFSALIAIVSYAIAPAVRYGMAGMAHVPSERIEAGIMSGCTPWQTFRFVRLPSSLPTLILGINQTVMMALSMLVIAALVGTRELGQEVYTSLARGETGPGIVAGLCVACIALVADALLKSGAARAARHEGAVHV</sequence>
<dbReference type="GO" id="GO:0015871">
    <property type="term" value="P:choline transport"/>
    <property type="evidence" value="ECO:0007669"/>
    <property type="project" value="TreeGrafter"/>
</dbReference>
<geneLocation type="plasmid" evidence="9 10">
    <name>C</name>
</geneLocation>
<keyword evidence="5 7" id="KW-1133">Transmembrane helix</keyword>
<dbReference type="CDD" id="cd06261">
    <property type="entry name" value="TM_PBP2"/>
    <property type="match status" value="2"/>
</dbReference>
<feature type="domain" description="ABC transmembrane type-1" evidence="8">
    <location>
        <begin position="470"/>
        <end position="649"/>
    </location>
</feature>
<feature type="transmembrane region" description="Helical" evidence="7">
    <location>
        <begin position="631"/>
        <end position="649"/>
    </location>
</feature>
<feature type="transmembrane region" description="Helical" evidence="7">
    <location>
        <begin position="284"/>
        <end position="304"/>
    </location>
</feature>
<feature type="transmembrane region" description="Helical" evidence="7">
    <location>
        <begin position="425"/>
        <end position="443"/>
    </location>
</feature>
<dbReference type="GO" id="GO:0031460">
    <property type="term" value="P:glycine betaine transport"/>
    <property type="evidence" value="ECO:0007669"/>
    <property type="project" value="TreeGrafter"/>
</dbReference>
<dbReference type="InterPro" id="IPR000515">
    <property type="entry name" value="MetI-like"/>
</dbReference>
<dbReference type="PROSITE" id="PS50928">
    <property type="entry name" value="ABC_TM1"/>
    <property type="match status" value="2"/>
</dbReference>
<dbReference type="KEGG" id="same:SAMCFNEI73_pC0406"/>
<dbReference type="Proteomes" id="UP000182306">
    <property type="component" value="Plasmid C"/>
</dbReference>
<keyword evidence="6 7" id="KW-0472">Membrane</keyword>
<evidence type="ECO:0000313" key="9">
    <source>
        <dbReference type="EMBL" id="APG94127.1"/>
    </source>
</evidence>
<evidence type="ECO:0000256" key="1">
    <source>
        <dbReference type="ARBA" id="ARBA00004651"/>
    </source>
</evidence>
<feature type="transmembrane region" description="Helical" evidence="7">
    <location>
        <begin position="196"/>
        <end position="216"/>
    </location>
</feature>
<comment type="subcellular location">
    <subcellularLocation>
        <location evidence="1 7">Cell membrane</location>
        <topology evidence="1 7">Multi-pass membrane protein</topology>
    </subcellularLocation>
</comment>
<proteinExistence type="inferred from homology"/>
<organism evidence="9 10">
    <name type="scientific">Sinorhizobium americanum</name>
    <dbReference type="NCBI Taxonomy" id="194963"/>
    <lineage>
        <taxon>Bacteria</taxon>
        <taxon>Pseudomonadati</taxon>
        <taxon>Pseudomonadota</taxon>
        <taxon>Alphaproteobacteria</taxon>
        <taxon>Hyphomicrobiales</taxon>
        <taxon>Rhizobiaceae</taxon>
        <taxon>Sinorhizobium/Ensifer group</taxon>
        <taxon>Sinorhizobium</taxon>
    </lineage>
</organism>
<keyword evidence="4 7" id="KW-0812">Transmembrane</keyword>
<reference evidence="9 10" key="1">
    <citation type="submission" date="2015-10" db="EMBL/GenBank/DDBJ databases">
        <title>Genomic differences between typical nodule nitrogen-fixing rhizobial strains and those coming from bean seeds.</title>
        <authorList>
            <person name="Peralta H."/>
            <person name="Aguilar-Vera A."/>
            <person name="Diaz R."/>
            <person name="Mora Y."/>
            <person name="Martinez-Batallar G."/>
            <person name="Salazar E."/>
            <person name="Vargas-Lagunas C."/>
            <person name="Encarnacion S."/>
            <person name="Girard L."/>
            <person name="Mora J."/>
        </authorList>
    </citation>
    <scope>NUCLEOTIDE SEQUENCE [LARGE SCALE GENOMIC DNA]</scope>
    <source>
        <strain evidence="9 10">CFNEI 73</strain>
        <plasmid evidence="9 10">C</plasmid>
    </source>
</reference>
<feature type="transmembrane region" description="Helical" evidence="7">
    <location>
        <begin position="588"/>
        <end position="611"/>
    </location>
</feature>
<dbReference type="EMBL" id="CP013110">
    <property type="protein sequence ID" value="APG94127.1"/>
    <property type="molecule type" value="Genomic_DNA"/>
</dbReference>
<protein>
    <submittedName>
        <fullName evidence="9">Binding-protein-dependent transport systems inner membrane component</fullName>
    </submittedName>
</protein>
<evidence type="ECO:0000256" key="3">
    <source>
        <dbReference type="ARBA" id="ARBA00022475"/>
    </source>
</evidence>
<feature type="transmembrane region" description="Helical" evidence="7">
    <location>
        <begin position="22"/>
        <end position="39"/>
    </location>
</feature>